<keyword evidence="14" id="KW-0233">DNA recombination</keyword>
<dbReference type="PROSITE" id="PS50234">
    <property type="entry name" value="VWFA"/>
    <property type="match status" value="1"/>
</dbReference>
<keyword evidence="13" id="KW-0238">DNA-binding</keyword>
<evidence type="ECO:0000259" key="19">
    <source>
        <dbReference type="PROSITE" id="PS50234"/>
    </source>
</evidence>
<dbReference type="GO" id="GO:0006303">
    <property type="term" value="P:double-strand break repair via nonhomologous end joining"/>
    <property type="evidence" value="ECO:0007669"/>
    <property type="project" value="InterPro"/>
</dbReference>
<dbReference type="PANTHER" id="PTHR12604:SF4">
    <property type="entry name" value="X-RAY REPAIR CROSS-COMPLEMENTING PROTEIN 5"/>
    <property type="match status" value="1"/>
</dbReference>
<evidence type="ECO:0000256" key="4">
    <source>
        <dbReference type="ARBA" id="ARBA00012551"/>
    </source>
</evidence>
<evidence type="ECO:0000256" key="2">
    <source>
        <dbReference type="ARBA" id="ARBA00004574"/>
    </source>
</evidence>
<dbReference type="GO" id="GO:0043564">
    <property type="term" value="C:Ku70:Ku80 complex"/>
    <property type="evidence" value="ECO:0007669"/>
    <property type="project" value="InterPro"/>
</dbReference>
<evidence type="ECO:0000256" key="6">
    <source>
        <dbReference type="ARBA" id="ARBA00022454"/>
    </source>
</evidence>
<dbReference type="InterPro" id="IPR036465">
    <property type="entry name" value="vWFA_dom_sf"/>
</dbReference>
<dbReference type="GO" id="GO:0016787">
    <property type="term" value="F:hydrolase activity"/>
    <property type="evidence" value="ECO:0007669"/>
    <property type="project" value="UniProtKB-KW"/>
</dbReference>
<dbReference type="Gene3D" id="3.40.50.410">
    <property type="entry name" value="von Willebrand factor, type A domain"/>
    <property type="match status" value="1"/>
</dbReference>
<keyword evidence="12" id="KW-0779">Telomere</keyword>
<evidence type="ECO:0000256" key="9">
    <source>
        <dbReference type="ARBA" id="ARBA00022801"/>
    </source>
</evidence>
<dbReference type="GO" id="GO:0003678">
    <property type="term" value="F:DNA helicase activity"/>
    <property type="evidence" value="ECO:0007669"/>
    <property type="project" value="UniProtKB-EC"/>
</dbReference>
<dbReference type="AlphaFoldDB" id="A0A0J9X5D8"/>
<evidence type="ECO:0000256" key="7">
    <source>
        <dbReference type="ARBA" id="ARBA00022741"/>
    </source>
</evidence>
<evidence type="ECO:0000256" key="10">
    <source>
        <dbReference type="ARBA" id="ARBA00022806"/>
    </source>
</evidence>
<dbReference type="Proteomes" id="UP000242525">
    <property type="component" value="Unassembled WGS sequence"/>
</dbReference>
<dbReference type="InterPro" id="IPR006164">
    <property type="entry name" value="DNA_bd_Ku70/Ku80"/>
</dbReference>
<dbReference type="Gene3D" id="2.40.290.10">
    <property type="match status" value="1"/>
</dbReference>
<dbReference type="OrthoDB" id="30826at2759"/>
<keyword evidence="9" id="KW-0378">Hydrolase</keyword>
<dbReference type="Pfam" id="PF02735">
    <property type="entry name" value="Ku"/>
    <property type="match status" value="1"/>
</dbReference>
<dbReference type="InterPro" id="IPR002035">
    <property type="entry name" value="VWF_A"/>
</dbReference>
<keyword evidence="7" id="KW-0547">Nucleotide-binding</keyword>
<dbReference type="SUPFAM" id="SSF53300">
    <property type="entry name" value="vWA-like"/>
    <property type="match status" value="1"/>
</dbReference>
<dbReference type="InterPro" id="IPR024193">
    <property type="entry name" value="Ku80"/>
</dbReference>
<dbReference type="PANTHER" id="PTHR12604">
    <property type="entry name" value="KU AUTOANTIGEN DNA HELICASE"/>
    <property type="match status" value="1"/>
</dbReference>
<evidence type="ECO:0000256" key="13">
    <source>
        <dbReference type="ARBA" id="ARBA00023125"/>
    </source>
</evidence>
<name>A0A0J9X5D8_GEOCN</name>
<dbReference type="Pfam" id="PF03731">
    <property type="entry name" value="Ku_N"/>
    <property type="match status" value="1"/>
</dbReference>
<dbReference type="InterPro" id="IPR005161">
    <property type="entry name" value="Ku_N"/>
</dbReference>
<dbReference type="GO" id="GO:0000781">
    <property type="term" value="C:chromosome, telomeric region"/>
    <property type="evidence" value="ECO:0007669"/>
    <property type="project" value="UniProtKB-SubCell"/>
</dbReference>
<evidence type="ECO:0000256" key="12">
    <source>
        <dbReference type="ARBA" id="ARBA00022895"/>
    </source>
</evidence>
<dbReference type="EC" id="3.6.4.12" evidence="4"/>
<dbReference type="SMART" id="SM00559">
    <property type="entry name" value="Ku78"/>
    <property type="match status" value="1"/>
</dbReference>
<dbReference type="GO" id="GO:0005524">
    <property type="term" value="F:ATP binding"/>
    <property type="evidence" value="ECO:0007669"/>
    <property type="project" value="UniProtKB-KW"/>
</dbReference>
<evidence type="ECO:0000256" key="15">
    <source>
        <dbReference type="ARBA" id="ARBA00023204"/>
    </source>
</evidence>
<accession>A0A0J9X5D8</accession>
<dbReference type="GO" id="GO:0042162">
    <property type="term" value="F:telomeric DNA binding"/>
    <property type="evidence" value="ECO:0007669"/>
    <property type="project" value="InterPro"/>
</dbReference>
<dbReference type="GO" id="GO:0003684">
    <property type="term" value="F:damaged DNA binding"/>
    <property type="evidence" value="ECO:0007669"/>
    <property type="project" value="InterPro"/>
</dbReference>
<dbReference type="CDD" id="cd00873">
    <property type="entry name" value="KU80"/>
    <property type="match status" value="1"/>
</dbReference>
<dbReference type="EMBL" id="CCBN010000003">
    <property type="protein sequence ID" value="CDO52368.1"/>
    <property type="molecule type" value="Genomic_DNA"/>
</dbReference>
<evidence type="ECO:0000256" key="1">
    <source>
        <dbReference type="ARBA" id="ARBA00004123"/>
    </source>
</evidence>
<protein>
    <recommendedName>
        <fullName evidence="5">ATP-dependent DNA helicase II subunit 2</fullName>
        <ecNumber evidence="4">3.6.4.12</ecNumber>
    </recommendedName>
    <alternativeName>
        <fullName evidence="17">ATP-dependent DNA helicase II subunit Ku80</fullName>
    </alternativeName>
</protein>
<gene>
    <name evidence="20" type="ORF">BN980_GECA03s00791g</name>
</gene>
<dbReference type="InterPro" id="IPR016194">
    <property type="entry name" value="SPOC-like_C_dom_sf"/>
</dbReference>
<evidence type="ECO:0000256" key="8">
    <source>
        <dbReference type="ARBA" id="ARBA00022763"/>
    </source>
</evidence>
<dbReference type="GO" id="GO:0003690">
    <property type="term" value="F:double-stranded DNA binding"/>
    <property type="evidence" value="ECO:0007669"/>
    <property type="project" value="TreeGrafter"/>
</dbReference>
<dbReference type="GO" id="GO:0006310">
    <property type="term" value="P:DNA recombination"/>
    <property type="evidence" value="ECO:0007669"/>
    <property type="project" value="UniProtKB-KW"/>
</dbReference>
<dbReference type="SUPFAM" id="SSF100939">
    <property type="entry name" value="SPOC domain-like"/>
    <property type="match status" value="1"/>
</dbReference>
<keyword evidence="16" id="KW-0539">Nucleus</keyword>
<evidence type="ECO:0000256" key="5">
    <source>
        <dbReference type="ARBA" id="ARBA00021792"/>
    </source>
</evidence>
<comment type="similarity">
    <text evidence="3">Belongs to the ku80 family.</text>
</comment>
<keyword evidence="21" id="KW-1185">Reference proteome</keyword>
<organism evidence="20 21">
    <name type="scientific">Geotrichum candidum</name>
    <name type="common">Oospora lactis</name>
    <name type="synonym">Dipodascus geotrichum</name>
    <dbReference type="NCBI Taxonomy" id="1173061"/>
    <lineage>
        <taxon>Eukaryota</taxon>
        <taxon>Fungi</taxon>
        <taxon>Dikarya</taxon>
        <taxon>Ascomycota</taxon>
        <taxon>Saccharomycotina</taxon>
        <taxon>Dipodascomycetes</taxon>
        <taxon>Dipodascales</taxon>
        <taxon>Dipodascaceae</taxon>
        <taxon>Geotrichum</taxon>
    </lineage>
</organism>
<keyword evidence="15" id="KW-0234">DNA repair</keyword>
<feature type="region of interest" description="Disordered" evidence="18">
    <location>
        <begin position="542"/>
        <end position="592"/>
    </location>
</feature>
<keyword evidence="11" id="KW-0067">ATP-binding</keyword>
<keyword evidence="6" id="KW-0158">Chromosome</keyword>
<dbReference type="Gene3D" id="1.10.1600.10">
    <property type="match status" value="1"/>
</dbReference>
<evidence type="ECO:0000256" key="16">
    <source>
        <dbReference type="ARBA" id="ARBA00023242"/>
    </source>
</evidence>
<reference evidence="20" key="1">
    <citation type="submission" date="2014-03" db="EMBL/GenBank/DDBJ databases">
        <authorList>
            <person name="Casaregola S."/>
        </authorList>
    </citation>
    <scope>NUCLEOTIDE SEQUENCE [LARGE SCALE GENOMIC DNA]</scope>
    <source>
        <strain evidence="20">CLIB 918</strain>
    </source>
</reference>
<evidence type="ECO:0000256" key="17">
    <source>
        <dbReference type="ARBA" id="ARBA00031847"/>
    </source>
</evidence>
<keyword evidence="8" id="KW-0227">DNA damage</keyword>
<sequence>MSSKEATVFVIDVGPQMGVPHHDRTKSDLEAGLDFVYDVISNKIMSERKTDLVGVVAFNANETNNRFGQGYANIEVLNGISMFTLQMLQQLNQELVPTEVKSADIISAIVVAVDQIKVFCRQLKYIKNIYLLTNARHKPISDTSSDIDAIRSELLSSNINLKVIGIDFDDEVAGLTEPAPKDPVKAANEEKLRQLVSGMPQPGSIFANAQEAIDTLQLPTAKRVRPVRAFACKLTLGDPTTYQNVLSFDIESFPCVREASAPSASTYAVGSTNPDNLTSVNPGLQEVKRVTEYFYTQEEGDTKEVTVDPAEILPGYKFGAEIVVLSEEEQKVLTTDQENEQAGMQVIGFVKQSGIKRYSLLGNTNFVVGSKGSLEDSLAVGSLAATLAQEQSAAIVRYVTKDAAPVQMGALFPHQVLAEEEGDEPRGWVLVLVSLPFDQDVRRYRFPPLLNRSAMAGSRAMSEQTQKLLVPTEEMDDAMEQFIEDHDLMAADEGGYEYASPDQVFNPLIHRIKHVVKYCALHDATDVIPPILPALTKYLDQPPAQKRKRHGKFDELLGTTPVPPKKPATTKVVDDAAGGDANSKGKKATPRKALDESINLDNLLSGANAVSATDRVQIKQEPSADIPGVAPEDEAISSDDLGHDHNHNEQLLRITFAKLTANEGSAAAAPIVAANMVKIVKREPARLRGLALELVTTAFAAGEIPDPAVDAMADLLQTLETLQATIAGKKKKGFIDKRARLPVGPELSLKKRNNNPDLY</sequence>
<dbReference type="GO" id="GO:0000723">
    <property type="term" value="P:telomere maintenance"/>
    <property type="evidence" value="ECO:0007669"/>
    <property type="project" value="InterPro"/>
</dbReference>
<evidence type="ECO:0000313" key="20">
    <source>
        <dbReference type="EMBL" id="CDO52368.1"/>
    </source>
</evidence>
<proteinExistence type="inferred from homology"/>
<evidence type="ECO:0000313" key="21">
    <source>
        <dbReference type="Proteomes" id="UP000242525"/>
    </source>
</evidence>
<keyword evidence="10" id="KW-0347">Helicase</keyword>
<feature type="domain" description="VWFA" evidence="19">
    <location>
        <begin position="6"/>
        <end position="224"/>
    </location>
</feature>
<comment type="caution">
    <text evidence="20">The sequence shown here is derived from an EMBL/GenBank/DDBJ whole genome shotgun (WGS) entry which is preliminary data.</text>
</comment>
<evidence type="ECO:0000256" key="3">
    <source>
        <dbReference type="ARBA" id="ARBA00007726"/>
    </source>
</evidence>
<evidence type="ECO:0000256" key="11">
    <source>
        <dbReference type="ARBA" id="ARBA00022840"/>
    </source>
</evidence>
<dbReference type="STRING" id="1173061.A0A0J9X5D8"/>
<evidence type="ECO:0000256" key="18">
    <source>
        <dbReference type="SAM" id="MobiDB-lite"/>
    </source>
</evidence>
<evidence type="ECO:0000256" key="14">
    <source>
        <dbReference type="ARBA" id="ARBA00023172"/>
    </source>
</evidence>
<comment type="subcellular location">
    <subcellularLocation>
        <location evidence="2">Chromosome</location>
        <location evidence="2">Telomere</location>
    </subcellularLocation>
    <subcellularLocation>
        <location evidence="1">Nucleus</location>
    </subcellularLocation>
</comment>